<protein>
    <submittedName>
        <fullName evidence="2">Uncharacterized protein</fullName>
    </submittedName>
</protein>
<evidence type="ECO:0000313" key="3">
    <source>
        <dbReference type="Proteomes" id="UP000004621"/>
    </source>
</evidence>
<proteinExistence type="predicted"/>
<name>A0A9W5IRC8_NEISU</name>
<dbReference type="Proteomes" id="UP000004621">
    <property type="component" value="Unassembled WGS sequence"/>
</dbReference>
<evidence type="ECO:0000256" key="1">
    <source>
        <dbReference type="SAM" id="MobiDB-lite"/>
    </source>
</evidence>
<sequence>MDNLDQSRSRAWRRHQEQRPSHRVHGKNPLKYKPEKKWDLMYLRSNKIKRAQKLGFIYPFRQHEFDAEWFD</sequence>
<feature type="compositionally biased region" description="Basic and acidic residues" evidence="1">
    <location>
        <begin position="1"/>
        <end position="20"/>
    </location>
</feature>
<dbReference type="EMBL" id="ACEO02000005">
    <property type="protein sequence ID" value="EFC52240.1"/>
    <property type="molecule type" value="Genomic_DNA"/>
</dbReference>
<evidence type="ECO:0000313" key="2">
    <source>
        <dbReference type="EMBL" id="EFC52240.1"/>
    </source>
</evidence>
<feature type="compositionally biased region" description="Basic residues" evidence="1">
    <location>
        <begin position="21"/>
        <end position="30"/>
    </location>
</feature>
<accession>A0A9W5IRC8</accession>
<dbReference type="RefSeq" id="WP_004519973.1">
    <property type="nucleotide sequence ID" value="NZ_ACEO02000005.1"/>
</dbReference>
<organism evidence="2 3">
    <name type="scientific">Neisseria subflava NJ9703</name>
    <dbReference type="NCBI Taxonomy" id="546268"/>
    <lineage>
        <taxon>Bacteria</taxon>
        <taxon>Pseudomonadati</taxon>
        <taxon>Pseudomonadota</taxon>
        <taxon>Betaproteobacteria</taxon>
        <taxon>Neisseriales</taxon>
        <taxon>Neisseriaceae</taxon>
        <taxon>Neisseria</taxon>
    </lineage>
</organism>
<feature type="region of interest" description="Disordered" evidence="1">
    <location>
        <begin position="1"/>
        <end position="30"/>
    </location>
</feature>
<gene>
    <name evidence="2" type="ORF">NEISUBOT_04342</name>
</gene>
<comment type="caution">
    <text evidence="2">The sequence shown here is derived from an EMBL/GenBank/DDBJ whole genome shotgun (WGS) entry which is preliminary data.</text>
</comment>
<dbReference type="AlphaFoldDB" id="A0A9W5IRC8"/>
<reference evidence="2 3" key="1">
    <citation type="submission" date="2010-01" db="EMBL/GenBank/DDBJ databases">
        <authorList>
            <person name="Weinstock G."/>
            <person name="Sodergren E."/>
            <person name="Clifton S."/>
            <person name="Fulton L."/>
            <person name="Fulton B."/>
            <person name="Courtney L."/>
            <person name="Fronick C."/>
            <person name="Harrison M."/>
            <person name="Strong C."/>
            <person name="Farmer C."/>
            <person name="Delahaunty K."/>
            <person name="Markovic C."/>
            <person name="Hall O."/>
            <person name="Minx P."/>
            <person name="Tomlinson C."/>
            <person name="Mitreva M."/>
            <person name="Nelson J."/>
            <person name="Hou S."/>
            <person name="Wollam A."/>
            <person name="Pepin K.H."/>
            <person name="Johnson M."/>
            <person name="Bhonagiri V."/>
            <person name="Nash W.E."/>
            <person name="Warren W."/>
            <person name="Chinwalla A."/>
            <person name="Mardis E.R."/>
            <person name="Wilson R.K."/>
        </authorList>
    </citation>
    <scope>NUCLEOTIDE SEQUENCE [LARGE SCALE GENOMIC DNA]</scope>
    <source>
        <strain evidence="2 3">NJ9703</strain>
    </source>
</reference>